<evidence type="ECO:0000313" key="4">
    <source>
        <dbReference type="EMBL" id="GAA4652848.1"/>
    </source>
</evidence>
<dbReference type="SMART" id="SM00450">
    <property type="entry name" value="RHOD"/>
    <property type="match status" value="2"/>
</dbReference>
<accession>A0ABP8V9A1</accession>
<evidence type="ECO:0000313" key="5">
    <source>
        <dbReference type="Proteomes" id="UP001500604"/>
    </source>
</evidence>
<reference evidence="5" key="1">
    <citation type="journal article" date="2019" name="Int. J. Syst. Evol. Microbiol.">
        <title>The Global Catalogue of Microorganisms (GCM) 10K type strain sequencing project: providing services to taxonomists for standard genome sequencing and annotation.</title>
        <authorList>
            <consortium name="The Broad Institute Genomics Platform"/>
            <consortium name="The Broad Institute Genome Sequencing Center for Infectious Disease"/>
            <person name="Wu L."/>
            <person name="Ma J."/>
        </authorList>
    </citation>
    <scope>NUCLEOTIDE SEQUENCE [LARGE SCALE GENOMIC DNA]</scope>
    <source>
        <strain evidence="5">JCM 17805</strain>
    </source>
</reference>
<feature type="domain" description="Rhodanese" evidence="3">
    <location>
        <begin position="15"/>
        <end position="135"/>
    </location>
</feature>
<gene>
    <name evidence="4" type="ORF">GCM10023116_51320</name>
</gene>
<dbReference type="Pfam" id="PF00581">
    <property type="entry name" value="Rhodanese"/>
    <property type="match status" value="2"/>
</dbReference>
<dbReference type="PANTHER" id="PTHR11364">
    <property type="entry name" value="THIOSULFATE SULFERTANSFERASE"/>
    <property type="match status" value="1"/>
</dbReference>
<protein>
    <submittedName>
        <fullName evidence="4">Sulfurtransferase</fullName>
    </submittedName>
</protein>
<proteinExistence type="predicted"/>
<name>A0ABP8V9A1_9GAMM</name>
<feature type="domain" description="Rhodanese" evidence="3">
    <location>
        <begin position="164"/>
        <end position="280"/>
    </location>
</feature>
<dbReference type="Proteomes" id="UP001500604">
    <property type="component" value="Unassembled WGS sequence"/>
</dbReference>
<dbReference type="CDD" id="cd01448">
    <property type="entry name" value="TST_Repeat_1"/>
    <property type="match status" value="1"/>
</dbReference>
<dbReference type="InterPro" id="IPR045078">
    <property type="entry name" value="TST/MPST-like"/>
</dbReference>
<evidence type="ECO:0000259" key="3">
    <source>
        <dbReference type="PROSITE" id="PS50206"/>
    </source>
</evidence>
<keyword evidence="2" id="KW-0677">Repeat</keyword>
<evidence type="ECO:0000256" key="2">
    <source>
        <dbReference type="ARBA" id="ARBA00022737"/>
    </source>
</evidence>
<comment type="caution">
    <text evidence="4">The sequence shown here is derived from an EMBL/GenBank/DDBJ whole genome shotgun (WGS) entry which is preliminary data.</text>
</comment>
<dbReference type="PANTHER" id="PTHR11364:SF27">
    <property type="entry name" value="SULFURTRANSFERASE"/>
    <property type="match status" value="1"/>
</dbReference>
<dbReference type="PROSITE" id="PS50206">
    <property type="entry name" value="RHODANESE_3"/>
    <property type="match status" value="2"/>
</dbReference>
<sequence>MSLLIEVDELAEKLGEPSLRLIDARFSLQDINLGNQQYRDGHIPGAVYADLEQDLSGTIAPGITGRHPLPDPVQFAKRLQFWGISETTQVVVYDDGSHAMAARCWWLLEWAGLSSVRVLHGGFKAWVDAGLPLTRKIAKCDPSDYAFTPCYQRTVTAGDVLMLSQQSAALLDARGLERYAGRSEPIDPVAGHIPGALCIPFTENMDVNNRFFSPDVLTERFRRFYSTADTGEYSRPVCYCGSGVTACHNILAMRLAGLPWPTLYPGSWSEWITDPARPVATGD</sequence>
<dbReference type="RefSeq" id="WP_345199524.1">
    <property type="nucleotide sequence ID" value="NZ_BAABFL010000481.1"/>
</dbReference>
<dbReference type="Gene3D" id="3.40.250.10">
    <property type="entry name" value="Rhodanese-like domain"/>
    <property type="match status" value="2"/>
</dbReference>
<dbReference type="SUPFAM" id="SSF52821">
    <property type="entry name" value="Rhodanese/Cell cycle control phosphatase"/>
    <property type="match status" value="2"/>
</dbReference>
<dbReference type="InterPro" id="IPR001763">
    <property type="entry name" value="Rhodanese-like_dom"/>
</dbReference>
<keyword evidence="5" id="KW-1185">Reference proteome</keyword>
<dbReference type="EMBL" id="BAABFL010000481">
    <property type="protein sequence ID" value="GAA4652848.1"/>
    <property type="molecule type" value="Genomic_DNA"/>
</dbReference>
<organism evidence="4 5">
    <name type="scientific">Kistimonas scapharcae</name>
    <dbReference type="NCBI Taxonomy" id="1036133"/>
    <lineage>
        <taxon>Bacteria</taxon>
        <taxon>Pseudomonadati</taxon>
        <taxon>Pseudomonadota</taxon>
        <taxon>Gammaproteobacteria</taxon>
        <taxon>Oceanospirillales</taxon>
        <taxon>Endozoicomonadaceae</taxon>
        <taxon>Kistimonas</taxon>
    </lineage>
</organism>
<dbReference type="CDD" id="cd01449">
    <property type="entry name" value="TST_Repeat_2"/>
    <property type="match status" value="1"/>
</dbReference>
<dbReference type="InterPro" id="IPR036873">
    <property type="entry name" value="Rhodanese-like_dom_sf"/>
</dbReference>
<evidence type="ECO:0000256" key="1">
    <source>
        <dbReference type="ARBA" id="ARBA00022679"/>
    </source>
</evidence>
<keyword evidence="1" id="KW-0808">Transferase</keyword>